<keyword evidence="2" id="KW-1185">Reference proteome</keyword>
<accession>A0ABS7B8I9</accession>
<evidence type="ECO:0000313" key="1">
    <source>
        <dbReference type="EMBL" id="MBW6436956.1"/>
    </source>
</evidence>
<proteinExistence type="predicted"/>
<dbReference type="RefSeq" id="WP_220146299.1">
    <property type="nucleotide sequence ID" value="NZ_JAHXZI010000013.1"/>
</dbReference>
<name>A0ABS7B8I9_9ACTN</name>
<gene>
    <name evidence="1" type="ORF">KZ829_24745</name>
</gene>
<sequence length="68" mass="6661">MTVAFAQSVFLIVEAPVTGEAEALGEEVDAATLGERVGLEVGMVEAGPLAEAAALAQAPTGDACPGSC</sequence>
<evidence type="ECO:0000313" key="2">
    <source>
        <dbReference type="Proteomes" id="UP001519863"/>
    </source>
</evidence>
<dbReference type="Proteomes" id="UP001519863">
    <property type="component" value="Unassembled WGS sequence"/>
</dbReference>
<comment type="caution">
    <text evidence="1">The sequence shown here is derived from an EMBL/GenBank/DDBJ whole genome shotgun (WGS) entry which is preliminary data.</text>
</comment>
<organism evidence="1 2">
    <name type="scientific">Actinoplanes hulinensis</name>
    <dbReference type="NCBI Taxonomy" id="1144547"/>
    <lineage>
        <taxon>Bacteria</taxon>
        <taxon>Bacillati</taxon>
        <taxon>Actinomycetota</taxon>
        <taxon>Actinomycetes</taxon>
        <taxon>Micromonosporales</taxon>
        <taxon>Micromonosporaceae</taxon>
        <taxon>Actinoplanes</taxon>
    </lineage>
</organism>
<reference evidence="1 2" key="1">
    <citation type="journal article" date="2013" name="Antonie Van Leeuwenhoek">
        <title>Actinoplanes hulinensis sp. nov., a novel actinomycete isolated from soybean root (Glycine max (L.) Merr).</title>
        <authorList>
            <person name="Shen Y."/>
            <person name="Liu C."/>
            <person name="Wang X."/>
            <person name="Zhao J."/>
            <person name="Jia F."/>
            <person name="Zhang Y."/>
            <person name="Wang L."/>
            <person name="Yang D."/>
            <person name="Xiang W."/>
        </authorList>
    </citation>
    <scope>NUCLEOTIDE SEQUENCE [LARGE SCALE GENOMIC DNA]</scope>
    <source>
        <strain evidence="1 2">NEAU-M9</strain>
    </source>
</reference>
<dbReference type="EMBL" id="JAHXZI010000013">
    <property type="protein sequence ID" value="MBW6436956.1"/>
    <property type="molecule type" value="Genomic_DNA"/>
</dbReference>
<protein>
    <submittedName>
        <fullName evidence="1">Uncharacterized protein</fullName>
    </submittedName>
</protein>